<evidence type="ECO:0000259" key="1">
    <source>
        <dbReference type="Pfam" id="PF01408"/>
    </source>
</evidence>
<evidence type="ECO:0000313" key="3">
    <source>
        <dbReference type="EMBL" id="TLS53250.1"/>
    </source>
</evidence>
<dbReference type="Gene3D" id="3.30.360.10">
    <property type="entry name" value="Dihydrodipicolinate Reductase, domain 2"/>
    <property type="match status" value="1"/>
</dbReference>
<gene>
    <name evidence="3" type="ORF">FE782_07765</name>
</gene>
<feature type="domain" description="GFO/IDH/MocA-like oxidoreductase" evidence="2">
    <location>
        <begin position="154"/>
        <end position="275"/>
    </location>
</feature>
<dbReference type="InterPro" id="IPR051317">
    <property type="entry name" value="Gfo/Idh/MocA_oxidoreduct"/>
</dbReference>
<accession>A0A5R9GGG2</accession>
<dbReference type="SUPFAM" id="SSF55347">
    <property type="entry name" value="Glyceraldehyde-3-phosphate dehydrogenase-like, C-terminal domain"/>
    <property type="match status" value="1"/>
</dbReference>
<sequence>MHRNATNGLLELERGSGMEHRRCVNAAILGFAHGHVNGYIEEWRRNEDYGIRVATGWDHDRTRLAQAAEAHGLEACTDVEALLARPDVHAVVIASETSLHAELVVQAAAAGKAIVLQKPMALTSAEADMMVEAVKRYGVPFTMAWQMRVDPQNAKMKALLDEGRLGRAFTVRRRHGLSVGLQPAFADSWHVDPKLNRDIWADDASHPVDFLLWLLGEPESVTAEIESLHHPRIPMDNGVALFRYPGGPLAEVNCSFTCAAAENTTEIVCEKGTIVQNFGDAVSCNVPRAPGAPGLRWYSTEEGRWIDSGIETPETHFARIRALAEPLAAFLRGERGPIATAEEGRTALRMVLATYVSAREGRRVRLDDAAIESV</sequence>
<protein>
    <submittedName>
        <fullName evidence="3">Gfo/Idh/MocA family oxidoreductase</fullName>
    </submittedName>
</protein>
<dbReference type="EMBL" id="VCIW01000003">
    <property type="protein sequence ID" value="TLS53250.1"/>
    <property type="molecule type" value="Genomic_DNA"/>
</dbReference>
<dbReference type="Proteomes" id="UP000309676">
    <property type="component" value="Unassembled WGS sequence"/>
</dbReference>
<dbReference type="Pfam" id="PF22725">
    <property type="entry name" value="GFO_IDH_MocA_C3"/>
    <property type="match status" value="1"/>
</dbReference>
<name>A0A5R9GGG2_9BACL</name>
<dbReference type="Gene3D" id="3.40.50.720">
    <property type="entry name" value="NAD(P)-binding Rossmann-like Domain"/>
    <property type="match status" value="1"/>
</dbReference>
<evidence type="ECO:0000313" key="4">
    <source>
        <dbReference type="Proteomes" id="UP000309676"/>
    </source>
</evidence>
<dbReference type="GO" id="GO:0000166">
    <property type="term" value="F:nucleotide binding"/>
    <property type="evidence" value="ECO:0007669"/>
    <property type="project" value="InterPro"/>
</dbReference>
<dbReference type="AlphaFoldDB" id="A0A5R9GGG2"/>
<dbReference type="InterPro" id="IPR055170">
    <property type="entry name" value="GFO_IDH_MocA-like_dom"/>
</dbReference>
<evidence type="ECO:0000259" key="2">
    <source>
        <dbReference type="Pfam" id="PF22725"/>
    </source>
</evidence>
<keyword evidence="4" id="KW-1185">Reference proteome</keyword>
<dbReference type="PANTHER" id="PTHR43708">
    <property type="entry name" value="CONSERVED EXPRESSED OXIDOREDUCTASE (EUROFUNG)"/>
    <property type="match status" value="1"/>
</dbReference>
<proteinExistence type="predicted"/>
<dbReference type="Pfam" id="PF01408">
    <property type="entry name" value="GFO_IDH_MocA"/>
    <property type="match status" value="1"/>
</dbReference>
<feature type="domain" description="Gfo/Idh/MocA-like oxidoreductase N-terminal" evidence="1">
    <location>
        <begin position="26"/>
        <end position="143"/>
    </location>
</feature>
<dbReference type="PANTHER" id="PTHR43708:SF8">
    <property type="entry name" value="OXIDOREDUCTASE"/>
    <property type="match status" value="1"/>
</dbReference>
<reference evidence="3 4" key="1">
    <citation type="submission" date="2019-05" db="EMBL/GenBank/DDBJ databases">
        <authorList>
            <person name="Narsing Rao M.P."/>
            <person name="Li W.J."/>
        </authorList>
    </citation>
    <scope>NUCLEOTIDE SEQUENCE [LARGE SCALE GENOMIC DNA]</scope>
    <source>
        <strain evidence="3 4">SYSU_K30003</strain>
    </source>
</reference>
<dbReference type="SUPFAM" id="SSF51735">
    <property type="entry name" value="NAD(P)-binding Rossmann-fold domains"/>
    <property type="match status" value="1"/>
</dbReference>
<dbReference type="InterPro" id="IPR000683">
    <property type="entry name" value="Gfo/Idh/MocA-like_OxRdtase_N"/>
</dbReference>
<comment type="caution">
    <text evidence="3">The sequence shown here is derived from an EMBL/GenBank/DDBJ whole genome shotgun (WGS) entry which is preliminary data.</text>
</comment>
<organism evidence="3 4">
    <name type="scientific">Paenibacillus antri</name>
    <dbReference type="NCBI Taxonomy" id="2582848"/>
    <lineage>
        <taxon>Bacteria</taxon>
        <taxon>Bacillati</taxon>
        <taxon>Bacillota</taxon>
        <taxon>Bacilli</taxon>
        <taxon>Bacillales</taxon>
        <taxon>Paenibacillaceae</taxon>
        <taxon>Paenibacillus</taxon>
    </lineage>
</organism>
<dbReference type="InterPro" id="IPR036291">
    <property type="entry name" value="NAD(P)-bd_dom_sf"/>
</dbReference>